<protein>
    <submittedName>
        <fullName evidence="2">Membrane protein</fullName>
    </submittedName>
</protein>
<reference evidence="2 3" key="1">
    <citation type="journal article" date="2015" name="Stand. Genomic Sci.">
        <title>Genome sequence and description of the mosquitocidal and heavy metal tolerant strain Lysinibacillus sphaericus CBAM5.</title>
        <authorList>
            <person name="Pena-Montenegro T.D."/>
            <person name="Lozano L."/>
            <person name="Dussan J."/>
        </authorList>
    </citation>
    <scope>NUCLEOTIDE SEQUENCE [LARGE SCALE GENOMIC DNA]</scope>
    <source>
        <strain evidence="2">CBAM5</strain>
    </source>
</reference>
<accession>W7SCF0</accession>
<feature type="transmembrane region" description="Helical" evidence="1">
    <location>
        <begin position="28"/>
        <end position="51"/>
    </location>
</feature>
<feature type="transmembrane region" description="Helical" evidence="1">
    <location>
        <begin position="6"/>
        <end position="21"/>
    </location>
</feature>
<dbReference type="NCBIfam" id="NF041644">
    <property type="entry name" value="CBO0543_fam"/>
    <property type="match status" value="1"/>
</dbReference>
<evidence type="ECO:0000256" key="1">
    <source>
        <dbReference type="SAM" id="Phobius"/>
    </source>
</evidence>
<organism evidence="2 3">
    <name type="scientific">Lysinibacillus sphaericus CBAM5</name>
    <dbReference type="NCBI Taxonomy" id="1400869"/>
    <lineage>
        <taxon>Bacteria</taxon>
        <taxon>Bacillati</taxon>
        <taxon>Bacillota</taxon>
        <taxon>Bacilli</taxon>
        <taxon>Bacillales</taxon>
        <taxon>Bacillaceae</taxon>
        <taxon>Lysinibacillus</taxon>
    </lineage>
</organism>
<gene>
    <name evidence="2" type="ORF">P799_08045</name>
</gene>
<keyword evidence="1" id="KW-1133">Transmembrane helix</keyword>
<feature type="transmembrane region" description="Helical" evidence="1">
    <location>
        <begin position="63"/>
        <end position="84"/>
    </location>
</feature>
<keyword evidence="1" id="KW-0812">Transmembrane</keyword>
<feature type="transmembrane region" description="Helical" evidence="1">
    <location>
        <begin position="91"/>
        <end position="110"/>
    </location>
</feature>
<keyword evidence="1" id="KW-0472">Membrane</keyword>
<sequence>MILHLFLVFLIPWVICLMHLYKKEKILLFLVAPFFSVVAYLMNALGFYFDFWEVLPFPEQKSFASLPFDVGIYPVLSCYCIYFIKKTNKPFLVLFLMTLLTTFLEGIFVFFERVIYQNGWNIYFTFFSYLLPYLCLYGYYRFLLKIRVLR</sequence>
<name>W7SCF0_LYSSH</name>
<dbReference type="Proteomes" id="UP000023555">
    <property type="component" value="Unassembled WGS sequence"/>
</dbReference>
<dbReference type="InterPro" id="IPR048147">
    <property type="entry name" value="CBO0543-like"/>
</dbReference>
<proteinExistence type="predicted"/>
<dbReference type="AlphaFoldDB" id="W7SCF0"/>
<dbReference type="HOGENOM" id="CLU_144078_0_0_9"/>
<dbReference type="RefSeq" id="WP_031419950.1">
    <property type="nucleotide sequence ID" value="NZ_KK037167.1"/>
</dbReference>
<evidence type="ECO:0000313" key="2">
    <source>
        <dbReference type="EMBL" id="EWH34123.1"/>
    </source>
</evidence>
<comment type="caution">
    <text evidence="2">The sequence shown here is derived from an EMBL/GenBank/DDBJ whole genome shotgun (WGS) entry which is preliminary data.</text>
</comment>
<dbReference type="EMBL" id="AYKQ01000008">
    <property type="protein sequence ID" value="EWH34123.1"/>
    <property type="molecule type" value="Genomic_DNA"/>
</dbReference>
<feature type="transmembrane region" description="Helical" evidence="1">
    <location>
        <begin position="122"/>
        <end position="140"/>
    </location>
</feature>
<dbReference type="OrthoDB" id="1913203at2"/>
<evidence type="ECO:0000313" key="3">
    <source>
        <dbReference type="Proteomes" id="UP000023555"/>
    </source>
</evidence>